<dbReference type="Pfam" id="PF08388">
    <property type="entry name" value="GIIM"/>
    <property type="match status" value="1"/>
</dbReference>
<dbReference type="PATRIC" id="fig|1666911.3.peg.2373"/>
<reference evidence="2 3" key="1">
    <citation type="submission" date="2015-09" db="EMBL/GenBank/DDBJ databases">
        <title>Identification and resolution of microdiversity through metagenomic sequencing of parallel consortia.</title>
        <authorList>
            <person name="Nelson W.C."/>
            <person name="Romine M.F."/>
            <person name="Lindemann S.R."/>
        </authorList>
    </citation>
    <scope>NUCLEOTIDE SEQUENCE [LARGE SCALE GENOMIC DNA]</scope>
    <source>
        <strain evidence="2">Ana</strain>
    </source>
</reference>
<dbReference type="STRING" id="1666911.HLUCCA11_24360"/>
<dbReference type="PANTHER" id="PTHR34047">
    <property type="entry name" value="NUCLEAR INTRON MATURASE 1, MITOCHONDRIAL-RELATED"/>
    <property type="match status" value="1"/>
</dbReference>
<dbReference type="PROSITE" id="PS50878">
    <property type="entry name" value="RT_POL"/>
    <property type="match status" value="1"/>
</dbReference>
<proteinExistence type="predicted"/>
<dbReference type="InterPro" id="IPR003615">
    <property type="entry name" value="HNH_nuc"/>
</dbReference>
<comment type="caution">
    <text evidence="2">The sequence shown here is derived from an EMBL/GenBank/DDBJ whole genome shotgun (WGS) entry which is preliminary data.</text>
</comment>
<dbReference type="Gene3D" id="1.10.30.50">
    <property type="match status" value="1"/>
</dbReference>
<dbReference type="GO" id="GO:0004519">
    <property type="term" value="F:endonuclease activity"/>
    <property type="evidence" value="ECO:0007669"/>
    <property type="project" value="InterPro"/>
</dbReference>
<evidence type="ECO:0000313" key="2">
    <source>
        <dbReference type="EMBL" id="KPQ31130.1"/>
    </source>
</evidence>
<dbReference type="InterPro" id="IPR043502">
    <property type="entry name" value="DNA/RNA_pol_sf"/>
</dbReference>
<dbReference type="InterPro" id="IPR013597">
    <property type="entry name" value="Mat_intron_G2"/>
</dbReference>
<name>A0A0N8KLJ7_9CYAN</name>
<accession>A0A0N8KLJ7</accession>
<dbReference type="Pfam" id="PF00078">
    <property type="entry name" value="RVT_1"/>
    <property type="match status" value="1"/>
</dbReference>
<dbReference type="PANTHER" id="PTHR34047:SF10">
    <property type="entry name" value="GROUP II INTRON-ASSOCIATED OPEN READING FRAME"/>
    <property type="match status" value="1"/>
</dbReference>
<evidence type="ECO:0000259" key="1">
    <source>
        <dbReference type="PROSITE" id="PS50878"/>
    </source>
</evidence>
<gene>
    <name evidence="2" type="ORF">HLUCCA11_24360</name>
</gene>
<dbReference type="GO" id="GO:0003676">
    <property type="term" value="F:nucleic acid binding"/>
    <property type="evidence" value="ECO:0007669"/>
    <property type="project" value="InterPro"/>
</dbReference>
<organism evidence="2 3">
    <name type="scientific">Phormidesmis priestleyi Ana</name>
    <dbReference type="NCBI Taxonomy" id="1666911"/>
    <lineage>
        <taxon>Bacteria</taxon>
        <taxon>Bacillati</taxon>
        <taxon>Cyanobacteriota</taxon>
        <taxon>Cyanophyceae</taxon>
        <taxon>Leptolyngbyales</taxon>
        <taxon>Leptolyngbyaceae</taxon>
        <taxon>Phormidesmis</taxon>
    </lineage>
</organism>
<dbReference type="AlphaFoldDB" id="A0A0N8KLJ7"/>
<dbReference type="CDD" id="cd00085">
    <property type="entry name" value="HNHc"/>
    <property type="match status" value="1"/>
</dbReference>
<dbReference type="Pfam" id="PF01844">
    <property type="entry name" value="HNH"/>
    <property type="match status" value="1"/>
</dbReference>
<protein>
    <submittedName>
        <fullName evidence="2">Group II intron maturase</fullName>
    </submittedName>
</protein>
<evidence type="ECO:0000313" key="3">
    <source>
        <dbReference type="Proteomes" id="UP000050465"/>
    </source>
</evidence>
<dbReference type="InterPro" id="IPR002711">
    <property type="entry name" value="HNH"/>
</dbReference>
<dbReference type="SMART" id="SM00507">
    <property type="entry name" value="HNHc"/>
    <property type="match status" value="1"/>
</dbReference>
<dbReference type="EMBL" id="LJZR01000124">
    <property type="protein sequence ID" value="KPQ31130.1"/>
    <property type="molecule type" value="Genomic_DNA"/>
</dbReference>
<dbReference type="Proteomes" id="UP000050465">
    <property type="component" value="Unassembled WGS sequence"/>
</dbReference>
<dbReference type="GO" id="GO:0008270">
    <property type="term" value="F:zinc ion binding"/>
    <property type="evidence" value="ECO:0007669"/>
    <property type="project" value="InterPro"/>
</dbReference>
<sequence length="468" mass="54123">MQFDLIVPALENRVAQTIVKNALEPHWEARFEAHSYGFRPGRSCHDAIEQCFQRLRRGRDTWVLDADLKGAFDKVDHRFLLDTIGPVPGRELIKQWLKAGYVEAEMFHATPEGTPQGGPLSPLLLNIALTGMQDLLLSFTITRTYQPSSEAKYQSLLKRTLSTYGYCRYADDFVVTAKSKADIEAIVPILQAWLEPRGLALNMEKTQIVNIQQGFPFLGFSLRHYNGKFLSRPQKEKVLAFLARLRSWLKQNASASPAAVIYHLNPILRGWGNYYKHGASKGVFSYVDHQLWGALWRWCCRRHPNKSKLWIRRKYYRTFQGRAWTFATHVPDRTGDRKLLTLLCLNRIPIQRHVKVKGTASPDNPALQDYWLHRQTRYGKTYWPKGSKYRKVAQSQNWRCPICQDALFNGEALHTHHRLPLRDGGGENEENLVHLHHTCHRFLHNNEDVVLNGQRLERFDGMTVTSRS</sequence>
<feature type="domain" description="Reverse transcriptase" evidence="1">
    <location>
        <begin position="1"/>
        <end position="222"/>
    </location>
</feature>
<dbReference type="SUPFAM" id="SSF56672">
    <property type="entry name" value="DNA/RNA polymerases"/>
    <property type="match status" value="1"/>
</dbReference>
<dbReference type="InterPro" id="IPR051083">
    <property type="entry name" value="GrpII_Intron_Splice-Mob/Def"/>
</dbReference>
<dbReference type="CDD" id="cd01651">
    <property type="entry name" value="RT_G2_intron"/>
    <property type="match status" value="1"/>
</dbReference>
<dbReference type="InterPro" id="IPR000477">
    <property type="entry name" value="RT_dom"/>
</dbReference>